<evidence type="ECO:0000313" key="5">
    <source>
        <dbReference type="EMBL" id="ACF47218.1"/>
    </source>
</evidence>
<keyword evidence="6" id="KW-1185">Reference proteome</keyword>
<organism evidence="5 6">
    <name type="scientific">Prosthecochloris aestuarii (strain DSM 271 / SK 413)</name>
    <dbReference type="NCBI Taxonomy" id="290512"/>
    <lineage>
        <taxon>Bacteria</taxon>
        <taxon>Pseudomonadati</taxon>
        <taxon>Chlorobiota</taxon>
        <taxon>Chlorobiia</taxon>
        <taxon>Chlorobiales</taxon>
        <taxon>Chlorobiaceae</taxon>
        <taxon>Prosthecochloris</taxon>
    </lineage>
</organism>
<feature type="domain" description="HIT" evidence="4">
    <location>
        <begin position="9"/>
        <end position="118"/>
    </location>
</feature>
<dbReference type="KEGG" id="paa:Paes_2216"/>
<name>B4S6B6_PROA2</name>
<dbReference type="EMBL" id="CP001108">
    <property type="protein sequence ID" value="ACF47218.1"/>
    <property type="molecule type" value="Genomic_DNA"/>
</dbReference>
<evidence type="ECO:0000256" key="3">
    <source>
        <dbReference type="PROSITE-ProRule" id="PRU00464"/>
    </source>
</evidence>
<dbReference type="PRINTS" id="PR00332">
    <property type="entry name" value="HISTRIAD"/>
</dbReference>
<accession>B4S6B6</accession>
<gene>
    <name evidence="5" type="ordered locus">Paes_2216</name>
</gene>
<dbReference type="Pfam" id="PF01230">
    <property type="entry name" value="HIT"/>
    <property type="match status" value="1"/>
</dbReference>
<dbReference type="PROSITE" id="PS51084">
    <property type="entry name" value="HIT_2"/>
    <property type="match status" value="1"/>
</dbReference>
<dbReference type="InterPro" id="IPR011146">
    <property type="entry name" value="HIT-like"/>
</dbReference>
<evidence type="ECO:0000313" key="6">
    <source>
        <dbReference type="Proteomes" id="UP000002725"/>
    </source>
</evidence>
<feature type="short sequence motif" description="Histidine triad motif" evidence="2 3">
    <location>
        <begin position="102"/>
        <end position="106"/>
    </location>
</feature>
<dbReference type="AlphaFoldDB" id="B4S6B6"/>
<dbReference type="Gene3D" id="3.30.428.10">
    <property type="entry name" value="HIT-like"/>
    <property type="match status" value="1"/>
</dbReference>
<protein>
    <submittedName>
        <fullName evidence="5">Histidine triad (HIT) protein</fullName>
    </submittedName>
</protein>
<dbReference type="GO" id="GO:0003824">
    <property type="term" value="F:catalytic activity"/>
    <property type="evidence" value="ECO:0007669"/>
    <property type="project" value="InterPro"/>
</dbReference>
<evidence type="ECO:0000256" key="1">
    <source>
        <dbReference type="PIRSR" id="PIRSR601310-1"/>
    </source>
</evidence>
<dbReference type="CDD" id="cd01276">
    <property type="entry name" value="PKCI_related"/>
    <property type="match status" value="1"/>
</dbReference>
<evidence type="ECO:0000256" key="2">
    <source>
        <dbReference type="PIRSR" id="PIRSR601310-3"/>
    </source>
</evidence>
<dbReference type="HOGENOM" id="CLU_056776_8_1_10"/>
<proteinExistence type="predicted"/>
<reference evidence="5" key="1">
    <citation type="submission" date="2008-06" db="EMBL/GenBank/DDBJ databases">
        <title>Complete sequence of chromosome of Prosthecochloris aestuarii DSM 271.</title>
        <authorList>
            <consortium name="US DOE Joint Genome Institute"/>
            <person name="Lucas S."/>
            <person name="Copeland A."/>
            <person name="Lapidus A."/>
            <person name="Glavina del Rio T."/>
            <person name="Dalin E."/>
            <person name="Tice H."/>
            <person name="Bruce D."/>
            <person name="Goodwin L."/>
            <person name="Pitluck S."/>
            <person name="Schmutz J."/>
            <person name="Larimer F."/>
            <person name="Land M."/>
            <person name="Hauser L."/>
            <person name="Kyrpides N."/>
            <person name="Anderson I."/>
            <person name="Liu Z."/>
            <person name="Li T."/>
            <person name="Zhao F."/>
            <person name="Overmann J."/>
            <person name="Bryant D.A."/>
            <person name="Richardson P."/>
        </authorList>
    </citation>
    <scope>NUCLEOTIDE SEQUENCE [LARGE SCALE GENOMIC DNA]</scope>
    <source>
        <strain evidence="5">DSM 271</strain>
    </source>
</reference>
<feature type="active site" description="Tele-AMP-histidine intermediate" evidence="1">
    <location>
        <position position="104"/>
    </location>
</feature>
<dbReference type="PANTHER" id="PTHR23089">
    <property type="entry name" value="HISTIDINE TRIAD HIT PROTEIN"/>
    <property type="match status" value="1"/>
</dbReference>
<dbReference type="Proteomes" id="UP000002725">
    <property type="component" value="Chromosome"/>
</dbReference>
<dbReference type="InterPro" id="IPR036265">
    <property type="entry name" value="HIT-like_sf"/>
</dbReference>
<dbReference type="STRING" id="290512.Paes_2216"/>
<dbReference type="eggNOG" id="COG0537">
    <property type="taxonomic scope" value="Bacteria"/>
</dbReference>
<dbReference type="SUPFAM" id="SSF54197">
    <property type="entry name" value="HIT-like"/>
    <property type="match status" value="1"/>
</dbReference>
<sequence>MSFTIPECLFCRIVGGEIPADIIYSDEHVIAFRDIEPVADHHILIIPKKHIASLSHLAEEDMTIAGHIMLAARKVAEKVGIAESGYRLVFNTGPDSLQSVFHIHGHLIGGQKMGWPPFPASPVKHG</sequence>
<dbReference type="InterPro" id="IPR001310">
    <property type="entry name" value="Histidine_triad_HIT"/>
</dbReference>
<dbReference type="RefSeq" id="WP_012506748.1">
    <property type="nucleotide sequence ID" value="NC_011059.1"/>
</dbReference>
<evidence type="ECO:0000259" key="4">
    <source>
        <dbReference type="PROSITE" id="PS51084"/>
    </source>
</evidence>